<dbReference type="Gene3D" id="3.40.50.80">
    <property type="entry name" value="Nucleotide-binding domain of ferredoxin-NADP reductase (FNR) module"/>
    <property type="match status" value="1"/>
</dbReference>
<dbReference type="GO" id="GO:0015677">
    <property type="term" value="P:copper ion import"/>
    <property type="evidence" value="ECO:0007669"/>
    <property type="project" value="TreeGrafter"/>
</dbReference>
<feature type="transmembrane region" description="Helical" evidence="6">
    <location>
        <begin position="218"/>
        <end position="237"/>
    </location>
</feature>
<evidence type="ECO:0000256" key="1">
    <source>
        <dbReference type="ARBA" id="ARBA00006278"/>
    </source>
</evidence>
<dbReference type="InterPro" id="IPR013112">
    <property type="entry name" value="FAD-bd_8"/>
</dbReference>
<feature type="domain" description="FAD-binding FR-type" evidence="7">
    <location>
        <begin position="235"/>
        <end position="349"/>
    </location>
</feature>
<name>A0A8H2DZX1_ORBOL</name>
<dbReference type="EMBL" id="SOZJ01000003">
    <property type="protein sequence ID" value="TGJ70090.1"/>
    <property type="molecule type" value="Genomic_DNA"/>
</dbReference>
<dbReference type="GO" id="GO:0005886">
    <property type="term" value="C:plasma membrane"/>
    <property type="evidence" value="ECO:0007669"/>
    <property type="project" value="TreeGrafter"/>
</dbReference>
<evidence type="ECO:0000256" key="5">
    <source>
        <dbReference type="SAM" id="MobiDB-lite"/>
    </source>
</evidence>
<dbReference type="Proteomes" id="UP000297595">
    <property type="component" value="Unassembled WGS sequence"/>
</dbReference>
<keyword evidence="2" id="KW-0813">Transport</keyword>
<proteinExistence type="inferred from homology"/>
<dbReference type="GO" id="GO:0006879">
    <property type="term" value="P:intracellular iron ion homeostasis"/>
    <property type="evidence" value="ECO:0007669"/>
    <property type="project" value="TreeGrafter"/>
</dbReference>
<protein>
    <recommendedName>
        <fullName evidence="7">FAD-binding FR-type domain-containing protein</fullName>
    </recommendedName>
</protein>
<gene>
    <name evidence="8" type="ORF">EYR41_006082</name>
</gene>
<dbReference type="InterPro" id="IPR013121">
    <property type="entry name" value="Fe_red_NAD-bd_6"/>
</dbReference>
<keyword evidence="6" id="KW-1133">Transmembrane helix</keyword>
<dbReference type="InterPro" id="IPR051410">
    <property type="entry name" value="Ferric/Cupric_Reductase"/>
</dbReference>
<organism evidence="8 9">
    <name type="scientific">Orbilia oligospora</name>
    <name type="common">Nematode-trapping fungus</name>
    <name type="synonym">Arthrobotrys oligospora</name>
    <dbReference type="NCBI Taxonomy" id="2813651"/>
    <lineage>
        <taxon>Eukaryota</taxon>
        <taxon>Fungi</taxon>
        <taxon>Dikarya</taxon>
        <taxon>Ascomycota</taxon>
        <taxon>Pezizomycotina</taxon>
        <taxon>Orbiliomycetes</taxon>
        <taxon>Orbiliales</taxon>
        <taxon>Orbiliaceae</taxon>
        <taxon>Orbilia</taxon>
    </lineage>
</organism>
<dbReference type="SUPFAM" id="SSF52343">
    <property type="entry name" value="Ferredoxin reductase-like, C-terminal NADP-linked domain"/>
    <property type="match status" value="1"/>
</dbReference>
<evidence type="ECO:0000256" key="2">
    <source>
        <dbReference type="ARBA" id="ARBA00022448"/>
    </source>
</evidence>
<feature type="transmembrane region" description="Helical" evidence="6">
    <location>
        <begin position="277"/>
        <end position="301"/>
    </location>
</feature>
<feature type="compositionally biased region" description="Polar residues" evidence="5">
    <location>
        <begin position="532"/>
        <end position="547"/>
    </location>
</feature>
<evidence type="ECO:0000256" key="3">
    <source>
        <dbReference type="ARBA" id="ARBA00022982"/>
    </source>
</evidence>
<evidence type="ECO:0000259" key="7">
    <source>
        <dbReference type="PROSITE" id="PS51384"/>
    </source>
</evidence>
<evidence type="ECO:0000313" key="8">
    <source>
        <dbReference type="EMBL" id="TGJ70090.1"/>
    </source>
</evidence>
<feature type="transmembrane region" description="Helical" evidence="6">
    <location>
        <begin position="352"/>
        <end position="371"/>
    </location>
</feature>
<feature type="transmembrane region" description="Helical" evidence="6">
    <location>
        <begin position="168"/>
        <end position="186"/>
    </location>
</feature>
<dbReference type="GO" id="GO:0000293">
    <property type="term" value="F:ferric-chelate reductase activity"/>
    <property type="evidence" value="ECO:0007669"/>
    <property type="project" value="TreeGrafter"/>
</dbReference>
<dbReference type="InterPro" id="IPR039261">
    <property type="entry name" value="FNR_nucleotide-bd"/>
</dbReference>
<evidence type="ECO:0000313" key="9">
    <source>
        <dbReference type="Proteomes" id="UP000297595"/>
    </source>
</evidence>
<dbReference type="GO" id="GO:0006826">
    <property type="term" value="P:iron ion transport"/>
    <property type="evidence" value="ECO:0007669"/>
    <property type="project" value="TreeGrafter"/>
</dbReference>
<reference evidence="8 9" key="1">
    <citation type="submission" date="2019-03" db="EMBL/GenBank/DDBJ databases">
        <title>Nematode-trapping fungi genome.</title>
        <authorList>
            <person name="Vidal-Diez De Ulzurrun G."/>
        </authorList>
    </citation>
    <scope>NUCLEOTIDE SEQUENCE [LARGE SCALE GENOMIC DNA]</scope>
    <source>
        <strain evidence="8 9">TWF154</strain>
    </source>
</reference>
<dbReference type="PROSITE" id="PS51384">
    <property type="entry name" value="FAD_FR"/>
    <property type="match status" value="1"/>
</dbReference>
<feature type="transmembrane region" description="Helical" evidence="6">
    <location>
        <begin position="71"/>
        <end position="90"/>
    </location>
</feature>
<comment type="similarity">
    <text evidence="1">Belongs to the ferric reductase (FRE) family.</text>
</comment>
<dbReference type="PANTHER" id="PTHR32361">
    <property type="entry name" value="FERRIC/CUPRIC REDUCTASE TRANSMEMBRANE COMPONENT"/>
    <property type="match status" value="1"/>
</dbReference>
<dbReference type="CDD" id="cd06186">
    <property type="entry name" value="NOX_Duox_like_FAD_NADP"/>
    <property type="match status" value="1"/>
</dbReference>
<evidence type="ECO:0000256" key="6">
    <source>
        <dbReference type="SAM" id="Phobius"/>
    </source>
</evidence>
<dbReference type="Pfam" id="PF08022">
    <property type="entry name" value="FAD_binding_8"/>
    <property type="match status" value="1"/>
</dbReference>
<feature type="transmembrane region" description="Helical" evidence="6">
    <location>
        <begin position="135"/>
        <end position="156"/>
    </location>
</feature>
<feature type="transmembrane region" description="Helical" evidence="6">
    <location>
        <begin position="195"/>
        <end position="212"/>
    </location>
</feature>
<feature type="region of interest" description="Disordered" evidence="5">
    <location>
        <begin position="529"/>
        <end position="562"/>
    </location>
</feature>
<sequence>MLPSLPPQLQALPSIPLWYGIICGSIILTLFVVRVFTIVYRYFSAKIVFYFSNRLLYPIAFAQVSKRMSRWNFLLVAGYILVNVVFVAIGPNNREAWSLRASRMAMMNLFILIFGKKISVIGQVLGMKYNSYANIHYLTGYLAVIEGLLHVFLSASQVTPISKIWPDPGFRGAVCLGAIFLTGFFQNKIYEIHKIAHWILIIILIQAIWAHMAERQMIYPVLWVSVWAFTVALSTLWRLSSILRGRGLGKVCIKKFDTALQVHLKVRKPWRPSPGTYVHLTIPFLSTFSLFQSHPFAIAWWPEEVCDAESNFVFLIKPHRGVTLDLLQCSADKWYTAIVDGPYGISFPIDTYGTVFIIATGIGIAGVLPYIKNTITGYNSFDVKTQEICLIWHLEREGDGEWVEDWMNEMLQADTKYILRIELYTPTRKTSDTQRGIMKNYGQHGRLRKIYEEPNWPSIFDQCMGRKRGKTAILTCVETEVEACLRELVVQHRDPNVSMHVHEFHPPAFGNMLKLFGDKNGINMKEIKQDSRTSPVALTRPNSNSGRRVTFESGGHRNMHKR</sequence>
<keyword evidence="6" id="KW-0472">Membrane</keyword>
<dbReference type="InterPro" id="IPR017927">
    <property type="entry name" value="FAD-bd_FR_type"/>
</dbReference>
<accession>A0A8H2DZX1</accession>
<dbReference type="AlphaFoldDB" id="A0A8H2DZX1"/>
<evidence type="ECO:0000256" key="4">
    <source>
        <dbReference type="ARBA" id="ARBA00023002"/>
    </source>
</evidence>
<keyword evidence="4" id="KW-0560">Oxidoreductase</keyword>
<keyword evidence="6" id="KW-0812">Transmembrane</keyword>
<feature type="transmembrane region" description="Helical" evidence="6">
    <location>
        <begin position="17"/>
        <end position="43"/>
    </location>
</feature>
<comment type="caution">
    <text evidence="8">The sequence shown here is derived from an EMBL/GenBank/DDBJ whole genome shotgun (WGS) entry which is preliminary data.</text>
</comment>
<dbReference type="Pfam" id="PF08030">
    <property type="entry name" value="NAD_binding_6"/>
    <property type="match status" value="1"/>
</dbReference>
<dbReference type="PANTHER" id="PTHR32361:SF26">
    <property type="entry name" value="FAD-BINDING 8 DOMAIN-CONTAINING PROTEIN-RELATED"/>
    <property type="match status" value="1"/>
</dbReference>
<keyword evidence="3" id="KW-0249">Electron transport</keyword>